<accession>A0A553DVM6</accession>
<feature type="chain" id="PRO_5021998131" evidence="1">
    <location>
        <begin position="30"/>
        <end position="1595"/>
    </location>
</feature>
<evidence type="ECO:0000256" key="1">
    <source>
        <dbReference type="SAM" id="SignalP"/>
    </source>
</evidence>
<gene>
    <name evidence="2" type="ORF">FNW21_13345</name>
</gene>
<organism evidence="2 3">
    <name type="scientific">Flavobacterium restrictum</name>
    <dbReference type="NCBI Taxonomy" id="2594428"/>
    <lineage>
        <taxon>Bacteria</taxon>
        <taxon>Pseudomonadati</taxon>
        <taxon>Bacteroidota</taxon>
        <taxon>Flavobacteriia</taxon>
        <taxon>Flavobacteriales</taxon>
        <taxon>Flavobacteriaceae</taxon>
        <taxon>Flavobacterium</taxon>
    </lineage>
</organism>
<dbReference type="EMBL" id="VJZT01000015">
    <property type="protein sequence ID" value="TRX36703.1"/>
    <property type="molecule type" value="Genomic_DNA"/>
</dbReference>
<dbReference type="NCBIfam" id="NF033708">
    <property type="entry name" value="T9SS_Cterm_ChiA"/>
    <property type="match status" value="1"/>
</dbReference>
<dbReference type="OrthoDB" id="906679at2"/>
<proteinExistence type="predicted"/>
<dbReference type="Proteomes" id="UP000316371">
    <property type="component" value="Unassembled WGS sequence"/>
</dbReference>
<keyword evidence="1" id="KW-0732">Signal</keyword>
<protein>
    <submittedName>
        <fullName evidence="2">T9SS sorting signal type C domain-containing protein</fullName>
    </submittedName>
</protein>
<sequence length="1595" mass="162657">MKKNILFRSTKNSFLLVLFMLLVVSFAHAATITSTATGGTWSVGTSWLGGVAPAATDTVIIATTAGNSVTLGGGTSIVNVTVNSAATLNIANRTLTTTGFFTNNGSVTGTTGVVALTGNFTNSGSFTLSTGRLTIATGNFSNTSTGTVTYTGAGRLLLGGNYSNAGTVTLLSALVQFTGTANQSIQSFTTTGTVSMLKTGGTATFTGNITGGGLTINGTGGTLSLVSGTHTFTKTWTRTAGTLNCGSSLLKIGTSVSGTGGTFIPGTGTVEYYRAGNQTAAVLAYNNLTLSGSGIKTFATTPTVNGKLTLGGTATVVVTTGVVTYGANATLQYDTTNIRTATSEEWVTPFNALGGIVINGTQIITLNTAKVMGVSSPLTITSVGKLATADLGLTFGGNFVNSGTLTAGSSSIDITNTMATQSIAGFTTTGLVTMTKTSGTATFGGNISGAGLTLTGAGTLNLGISLTHAFTGAITLTSGTLNGGSSTLNATFTGTAWAGTGSNFSCGTGTVNFGGAGQTLATASIFNKLIFSGSGTKTLTGVPTVNGTLSMEGTATVSAAPTYGANATLQYNRSVAQVSGLEWIATFVATGGVSIINTGIVTANGIKTINATSGLIIAGGATLDNGGFAISGASTLTVSNLGTLKVSGTSVFPVFTTTSLSTTSTVNYSGTAQTVAVKSYGILLLSNSGNKTFAGATTITGELGISGTAVALLLNGSTSTAGTLTFAGVLQTTLGSYGGTISPATNQNATWFGSTTTGIVNVLTSCLAGTWIGLTNTDWNTVGNWCGGSIPTASTDVTIGTAANQPIVGASGGLCRNITIITGATLTVSGSNTLTVSGNWTNNGSFVPNTSTVSFNGTTAQTIGGSNATTFNNLAIANTSAAVTATRGITVNAVLDIANIASVLDMSTFVLTAGGSFSTTGIGQLKTANTASTPIPTGKTWNNTVIFSSATGGQTVVAGTYNGTPALELDNTSGTQTASGNIVTGGQLNINNGGTPIFDMNGFNLTTNALNVVAPNSVLDMRGGTLLYTTAPSMDGKVRFSGITNGTPFSSGTVEYYGATQTVTAGDYFKLLFTGAGGVYTMASDVDVANTLTITNGGVTLQDGFALTVGDAVTVTNPGTLTIENNASLVQTTFTGANVGDIIVKRNTSPLLEYDFTFWASPTSGTQTLNNFAPNSLGDKFYIYDNDYINISPYTTVFDPGIGYVIRAAQGTSSSIPTVDTSSAFQGVPNNGTITIPVTVRPSDSLGERLIGNPYPSAIDADAFIDANITTGTGTQTISGTLYFWTHNSRPVGNNYLDADYATYTKAGGAGVLTGSANISAPTQFIPSGQGFFVEVDAPGDVVFDNTMRDINNTNTNFYKTGSTKKSKSVLSETDRIWLNLTNGVSGSQTLVTYITNATNDFDPGYDGLVYNDLQPFALFSLLGTDKLVIQGRALPFTDSDMVPLGYSINLAGDATIAIDHVDGLFLDDQGIYLEDKLTNVIWDLKSDPYMFTSEVGTFNDRFVLRYTAALGTTDFNALNKSVLVSKDKKELKITSTVAAIKQIAVFDVLGRSIFDKKEINANEFKTSTISLSNQIAIVKVTLEDGKILTKKVAF</sequence>
<keyword evidence="3" id="KW-1185">Reference proteome</keyword>
<feature type="signal peptide" evidence="1">
    <location>
        <begin position="1"/>
        <end position="29"/>
    </location>
</feature>
<comment type="caution">
    <text evidence="2">The sequence shown here is derived from an EMBL/GenBank/DDBJ whole genome shotgun (WGS) entry which is preliminary data.</text>
</comment>
<evidence type="ECO:0000313" key="3">
    <source>
        <dbReference type="Proteomes" id="UP000316371"/>
    </source>
</evidence>
<dbReference type="RefSeq" id="WP_144257255.1">
    <property type="nucleotide sequence ID" value="NZ_VJZT01000015.1"/>
</dbReference>
<name>A0A553DVM6_9FLAO</name>
<evidence type="ECO:0000313" key="2">
    <source>
        <dbReference type="EMBL" id="TRX36703.1"/>
    </source>
</evidence>
<reference evidence="2 3" key="1">
    <citation type="submission" date="2019-07" db="EMBL/GenBank/DDBJ databases">
        <title>Novel species of Flavobacterium.</title>
        <authorList>
            <person name="Liu Q."/>
            <person name="Xin Y.-H."/>
        </authorList>
    </citation>
    <scope>NUCLEOTIDE SEQUENCE [LARGE SCALE GENOMIC DNA]</scope>
    <source>
        <strain evidence="2 3">LB1R34</strain>
    </source>
</reference>